<keyword evidence="2" id="KW-0805">Transcription regulation</keyword>
<evidence type="ECO:0000313" key="7">
    <source>
        <dbReference type="Proteomes" id="UP000182089"/>
    </source>
</evidence>
<evidence type="ECO:0000256" key="1">
    <source>
        <dbReference type="ARBA" id="ARBA00022491"/>
    </source>
</evidence>
<dbReference type="Proteomes" id="UP000182089">
    <property type="component" value="Unassembled WGS sequence"/>
</dbReference>
<dbReference type="InterPro" id="IPR000551">
    <property type="entry name" value="MerR-type_HTH_dom"/>
</dbReference>
<evidence type="ECO:0000256" key="4">
    <source>
        <dbReference type="ARBA" id="ARBA00023163"/>
    </source>
</evidence>
<keyword evidence="3" id="KW-0238">DNA-binding</keyword>
<dbReference type="Pfam" id="PF13411">
    <property type="entry name" value="MerR_1"/>
    <property type="match status" value="1"/>
</dbReference>
<evidence type="ECO:0000313" key="6">
    <source>
        <dbReference type="EMBL" id="SEM34766.1"/>
    </source>
</evidence>
<dbReference type="PROSITE" id="PS50937">
    <property type="entry name" value="HTH_MERR_2"/>
    <property type="match status" value="1"/>
</dbReference>
<evidence type="ECO:0000259" key="5">
    <source>
        <dbReference type="PROSITE" id="PS50937"/>
    </source>
</evidence>
<dbReference type="PANTHER" id="PTHR30204:SF65">
    <property type="entry name" value="HTH-TYPE TRANSCRIPTIONAL REGULATOR TNRA"/>
    <property type="match status" value="1"/>
</dbReference>
<dbReference type="SUPFAM" id="SSF46955">
    <property type="entry name" value="Putative DNA-binding domain"/>
    <property type="match status" value="1"/>
</dbReference>
<proteinExistence type="predicted"/>
<sequence>MDKVKFGDNLRIGIGDVSKMTGVSTRQLRYWEQKGYIKPINENEGSARKYGLGAMYKIFAIKQFLDEGFTLAKSVEKAERRGKEGVVLHRFIREMVLGIEMIDEEKKYARLDFGCVGDGHLYGVVDEKGIRFELKPLKER</sequence>
<feature type="domain" description="HTH merR-type" evidence="5">
    <location>
        <begin position="11"/>
        <end position="72"/>
    </location>
</feature>
<dbReference type="EMBL" id="FOCC01000001">
    <property type="protein sequence ID" value="SEM34766.1"/>
    <property type="molecule type" value="Genomic_DNA"/>
</dbReference>
<dbReference type="InterPro" id="IPR009061">
    <property type="entry name" value="DNA-bd_dom_put_sf"/>
</dbReference>
<dbReference type="InterPro" id="IPR047057">
    <property type="entry name" value="MerR_fam"/>
</dbReference>
<comment type="caution">
    <text evidence="6">The sequence shown here is derived from an EMBL/GenBank/DDBJ whole genome shotgun (WGS) entry which is preliminary data.</text>
</comment>
<keyword evidence="4" id="KW-0804">Transcription</keyword>
<protein>
    <submittedName>
        <fullName evidence="6">Transcriptional regulator, MerR family</fullName>
    </submittedName>
</protein>
<name>A0ABY1A985_9LACO</name>
<reference evidence="6 7" key="1">
    <citation type="submission" date="2016-10" db="EMBL/GenBank/DDBJ databases">
        <authorList>
            <person name="Varghese N."/>
            <person name="Submissions S."/>
        </authorList>
    </citation>
    <scope>NUCLEOTIDE SEQUENCE [LARGE SCALE GENOMIC DNA]</scope>
    <source>
        <strain evidence="6 7">WC1T17</strain>
    </source>
</reference>
<dbReference type="PANTHER" id="PTHR30204">
    <property type="entry name" value="REDOX-CYCLING DRUG-SENSING TRANSCRIPTIONAL ACTIVATOR SOXR"/>
    <property type="match status" value="1"/>
</dbReference>
<organism evidence="6 7">
    <name type="scientific">Ligilactobacillus ruminis</name>
    <dbReference type="NCBI Taxonomy" id="1623"/>
    <lineage>
        <taxon>Bacteria</taxon>
        <taxon>Bacillati</taxon>
        <taxon>Bacillota</taxon>
        <taxon>Bacilli</taxon>
        <taxon>Lactobacillales</taxon>
        <taxon>Lactobacillaceae</taxon>
        <taxon>Ligilactobacillus</taxon>
    </lineage>
</organism>
<keyword evidence="1" id="KW-0678">Repressor</keyword>
<dbReference type="Gene3D" id="1.10.1660.10">
    <property type="match status" value="1"/>
</dbReference>
<dbReference type="SMART" id="SM00422">
    <property type="entry name" value="HTH_MERR"/>
    <property type="match status" value="1"/>
</dbReference>
<accession>A0ABY1A985</accession>
<gene>
    <name evidence="6" type="ORF">SAMN05216431_101175</name>
</gene>
<dbReference type="CDD" id="cd01105">
    <property type="entry name" value="HTH_GlnR-like"/>
    <property type="match status" value="1"/>
</dbReference>
<evidence type="ECO:0000256" key="2">
    <source>
        <dbReference type="ARBA" id="ARBA00023015"/>
    </source>
</evidence>
<evidence type="ECO:0000256" key="3">
    <source>
        <dbReference type="ARBA" id="ARBA00023125"/>
    </source>
</evidence>